<gene>
    <name evidence="2" type="ORF">LshimejAT787_0600920</name>
</gene>
<dbReference type="AlphaFoldDB" id="A0A9P3PN41"/>
<evidence type="ECO:0000313" key="2">
    <source>
        <dbReference type="EMBL" id="GLB38930.1"/>
    </source>
</evidence>
<proteinExistence type="predicted"/>
<feature type="region of interest" description="Disordered" evidence="1">
    <location>
        <begin position="69"/>
        <end position="93"/>
    </location>
</feature>
<evidence type="ECO:0000256" key="1">
    <source>
        <dbReference type="SAM" id="MobiDB-lite"/>
    </source>
</evidence>
<sequence length="130" mass="14277">MLGGSLEKDGWDSFAMDEQVSRSDGKASARDWRNEGSNLGAGACLYIAASWWRHHGAIPAFISGRALSADHMSQNPESSEQFAEGGAPQYKRRKGVSFRNSLSSIGKREFFRLVSPNNSTSAGWTTYRIT</sequence>
<dbReference type="Proteomes" id="UP001063166">
    <property type="component" value="Unassembled WGS sequence"/>
</dbReference>
<comment type="caution">
    <text evidence="2">The sequence shown here is derived from an EMBL/GenBank/DDBJ whole genome shotgun (WGS) entry which is preliminary data.</text>
</comment>
<dbReference type="EMBL" id="BRPK01000006">
    <property type="protein sequence ID" value="GLB38930.1"/>
    <property type="molecule type" value="Genomic_DNA"/>
</dbReference>
<feature type="compositionally biased region" description="Polar residues" evidence="1">
    <location>
        <begin position="71"/>
        <end position="81"/>
    </location>
</feature>
<name>A0A9P3PN41_LYOSH</name>
<accession>A0A9P3PN41</accession>
<reference evidence="2" key="1">
    <citation type="submission" date="2022-07" db="EMBL/GenBank/DDBJ databases">
        <title>The genome of Lyophyllum shimeji provides insight into the initial evolution of ectomycorrhizal fungal genome.</title>
        <authorList>
            <person name="Kobayashi Y."/>
            <person name="Shibata T."/>
            <person name="Hirakawa H."/>
            <person name="Shigenobu S."/>
            <person name="Nishiyama T."/>
            <person name="Yamada A."/>
            <person name="Hasebe M."/>
            <person name="Kawaguchi M."/>
        </authorList>
    </citation>
    <scope>NUCLEOTIDE SEQUENCE</scope>
    <source>
        <strain evidence="2">AT787</strain>
    </source>
</reference>
<protein>
    <submittedName>
        <fullName evidence="2">Uncharacterized protein</fullName>
    </submittedName>
</protein>
<evidence type="ECO:0000313" key="3">
    <source>
        <dbReference type="Proteomes" id="UP001063166"/>
    </source>
</evidence>
<keyword evidence="3" id="KW-1185">Reference proteome</keyword>
<organism evidence="2 3">
    <name type="scientific">Lyophyllum shimeji</name>
    <name type="common">Hon-shimeji</name>
    <name type="synonym">Tricholoma shimeji</name>
    <dbReference type="NCBI Taxonomy" id="47721"/>
    <lineage>
        <taxon>Eukaryota</taxon>
        <taxon>Fungi</taxon>
        <taxon>Dikarya</taxon>
        <taxon>Basidiomycota</taxon>
        <taxon>Agaricomycotina</taxon>
        <taxon>Agaricomycetes</taxon>
        <taxon>Agaricomycetidae</taxon>
        <taxon>Agaricales</taxon>
        <taxon>Tricholomatineae</taxon>
        <taxon>Lyophyllaceae</taxon>
        <taxon>Lyophyllum</taxon>
    </lineage>
</organism>